<dbReference type="SUPFAM" id="SSF46894">
    <property type="entry name" value="C-terminal effector domain of the bipartite response regulators"/>
    <property type="match status" value="1"/>
</dbReference>
<evidence type="ECO:0000259" key="4">
    <source>
        <dbReference type="PROSITE" id="PS50043"/>
    </source>
</evidence>
<comment type="caution">
    <text evidence="5">The sequence shown here is derived from an EMBL/GenBank/DDBJ whole genome shotgun (WGS) entry which is preliminary data.</text>
</comment>
<keyword evidence="3" id="KW-0804">Transcription</keyword>
<evidence type="ECO:0000313" key="5">
    <source>
        <dbReference type="EMBL" id="MFL9888190.1"/>
    </source>
</evidence>
<dbReference type="InterPro" id="IPR016032">
    <property type="entry name" value="Sig_transdc_resp-reg_C-effctor"/>
</dbReference>
<keyword evidence="2" id="KW-0238">DNA-binding</keyword>
<dbReference type="PANTHER" id="PTHR44688:SF16">
    <property type="entry name" value="DNA-BINDING TRANSCRIPTIONAL ACTIVATOR DEVR_DOSR"/>
    <property type="match status" value="1"/>
</dbReference>
<dbReference type="Pfam" id="PF00196">
    <property type="entry name" value="GerE"/>
    <property type="match status" value="1"/>
</dbReference>
<name>A0ABW8ZZC5_9BURK</name>
<proteinExistence type="predicted"/>
<keyword evidence="1" id="KW-0805">Transcription regulation</keyword>
<evidence type="ECO:0000256" key="1">
    <source>
        <dbReference type="ARBA" id="ARBA00023015"/>
    </source>
</evidence>
<accession>A0ABW8ZZC5</accession>
<sequence length="271" mass="30208">MRSWTTRARAVDARLSIEVIESLTRSLGTPACTRTILDALNRFATVDHCALFVRLRDNDLRMLATESRVSRSNAARAAMHYMSEMHLYDAGHDASIAIRETGDESVHLRYRTREEVINARYRSACYEHVGIEDRLTMSNQHAGGTATLLHCYRDQSTGRFSDAELEALTQVAPLFLAFAQAHARFTIPRDIPISRWRESLDHNAGVALSSRELDVCSSLLSGRTLADTGQKLGISINTVITYSRRAYAKLGVGSVRELHDRLIRAGETACA</sequence>
<evidence type="ECO:0000256" key="3">
    <source>
        <dbReference type="ARBA" id="ARBA00023163"/>
    </source>
</evidence>
<dbReference type="PROSITE" id="PS50043">
    <property type="entry name" value="HTH_LUXR_2"/>
    <property type="match status" value="1"/>
</dbReference>
<dbReference type="Proteomes" id="UP001629249">
    <property type="component" value="Unassembled WGS sequence"/>
</dbReference>
<dbReference type="PRINTS" id="PR00038">
    <property type="entry name" value="HTHLUXR"/>
</dbReference>
<dbReference type="RefSeq" id="WP_408334199.1">
    <property type="nucleotide sequence ID" value="NZ_JAQQFH010000042.1"/>
</dbReference>
<gene>
    <name evidence="5" type="ORF">PQR66_34560</name>
</gene>
<evidence type="ECO:0000313" key="6">
    <source>
        <dbReference type="Proteomes" id="UP001629249"/>
    </source>
</evidence>
<keyword evidence="6" id="KW-1185">Reference proteome</keyword>
<organism evidence="5 6">
    <name type="scientific">Paraburkholderia agricolaris</name>
    <dbReference type="NCBI Taxonomy" id="2152888"/>
    <lineage>
        <taxon>Bacteria</taxon>
        <taxon>Pseudomonadati</taxon>
        <taxon>Pseudomonadota</taxon>
        <taxon>Betaproteobacteria</taxon>
        <taxon>Burkholderiales</taxon>
        <taxon>Burkholderiaceae</taxon>
        <taxon>Paraburkholderia</taxon>
    </lineage>
</organism>
<protein>
    <submittedName>
        <fullName evidence="5">Helix-turn-helix transcriptional regulator</fullName>
    </submittedName>
</protein>
<dbReference type="InterPro" id="IPR036388">
    <property type="entry name" value="WH-like_DNA-bd_sf"/>
</dbReference>
<reference evidence="5 6" key="1">
    <citation type="journal article" date="2024" name="Chem. Sci.">
        <title>Discovery of megapolipeptins by genome mining of a Burkholderiales bacteria collection.</title>
        <authorList>
            <person name="Paulo B.S."/>
            <person name="Recchia M.J.J."/>
            <person name="Lee S."/>
            <person name="Fergusson C.H."/>
            <person name="Romanowski S.B."/>
            <person name="Hernandez A."/>
            <person name="Krull N."/>
            <person name="Liu D.Y."/>
            <person name="Cavanagh H."/>
            <person name="Bos A."/>
            <person name="Gray C.A."/>
            <person name="Murphy B.T."/>
            <person name="Linington R.G."/>
            <person name="Eustaquio A.S."/>
        </authorList>
    </citation>
    <scope>NUCLEOTIDE SEQUENCE [LARGE SCALE GENOMIC DNA]</scope>
    <source>
        <strain evidence="5 6">RL16-012-BIC-B</strain>
    </source>
</reference>
<dbReference type="InterPro" id="IPR000792">
    <property type="entry name" value="Tscrpt_reg_LuxR_C"/>
</dbReference>
<evidence type="ECO:0000256" key="2">
    <source>
        <dbReference type="ARBA" id="ARBA00023125"/>
    </source>
</evidence>
<dbReference type="EMBL" id="JAQQFN010000036">
    <property type="protein sequence ID" value="MFL9888190.1"/>
    <property type="molecule type" value="Genomic_DNA"/>
</dbReference>
<dbReference type="PANTHER" id="PTHR44688">
    <property type="entry name" value="DNA-BINDING TRANSCRIPTIONAL ACTIVATOR DEVR_DOSR"/>
    <property type="match status" value="1"/>
</dbReference>
<dbReference type="Gene3D" id="1.10.10.10">
    <property type="entry name" value="Winged helix-like DNA-binding domain superfamily/Winged helix DNA-binding domain"/>
    <property type="match status" value="1"/>
</dbReference>
<feature type="domain" description="HTH luxR-type" evidence="4">
    <location>
        <begin position="201"/>
        <end position="266"/>
    </location>
</feature>
<dbReference type="SMART" id="SM00421">
    <property type="entry name" value="HTH_LUXR"/>
    <property type="match status" value="1"/>
</dbReference>